<dbReference type="EMBL" id="MSFM01000001">
    <property type="protein sequence ID" value="PKY08514.1"/>
    <property type="molecule type" value="Genomic_DNA"/>
</dbReference>
<keyword evidence="1" id="KW-0812">Transmembrane</keyword>
<evidence type="ECO:0000313" key="3">
    <source>
        <dbReference type="Proteomes" id="UP000234254"/>
    </source>
</evidence>
<keyword evidence="1" id="KW-1133">Transmembrane helix</keyword>
<accession>A0A2I1DF68</accession>
<feature type="transmembrane region" description="Helical" evidence="1">
    <location>
        <begin position="50"/>
        <end position="69"/>
    </location>
</feature>
<dbReference type="RefSeq" id="XP_024697108.1">
    <property type="nucleotide sequence ID" value="XM_024832932.1"/>
</dbReference>
<evidence type="ECO:0000313" key="2">
    <source>
        <dbReference type="EMBL" id="PKY08514.1"/>
    </source>
</evidence>
<dbReference type="GeneID" id="36540455"/>
<dbReference type="Proteomes" id="UP000234254">
    <property type="component" value="Unassembled WGS sequence"/>
</dbReference>
<feature type="transmembrane region" description="Helical" evidence="1">
    <location>
        <begin position="20"/>
        <end position="43"/>
    </location>
</feature>
<name>A0A2I1DF68_ASPC2</name>
<proteinExistence type="predicted"/>
<reference evidence="2" key="1">
    <citation type="submission" date="2016-12" db="EMBL/GenBank/DDBJ databases">
        <title>The genomes of Aspergillus section Nigri reveals drivers in fungal speciation.</title>
        <authorList>
            <consortium name="DOE Joint Genome Institute"/>
            <person name="Vesth T.C."/>
            <person name="Nybo J."/>
            <person name="Theobald S."/>
            <person name="Brandl J."/>
            <person name="Frisvad J.C."/>
            <person name="Nielsen K.F."/>
            <person name="Lyhne E.K."/>
            <person name="Kogle M.E."/>
            <person name="Kuo A."/>
            <person name="Riley R."/>
            <person name="Clum A."/>
            <person name="Nolan M."/>
            <person name="Lipzen A."/>
            <person name="Salamov A."/>
            <person name="Henrissat B."/>
            <person name="Wiebenga A."/>
            <person name="De vries R.P."/>
            <person name="Grigoriev I.V."/>
            <person name="Mortensen U.H."/>
            <person name="Andersen M.R."/>
            <person name="Baker S.E."/>
        </authorList>
    </citation>
    <scope>NUCLEOTIDE SEQUENCE</scope>
    <source>
        <strain evidence="2">IBT 28561</strain>
    </source>
</reference>
<protein>
    <recommendedName>
        <fullName evidence="4">Transmembrane protein</fullName>
    </recommendedName>
</protein>
<gene>
    <name evidence="2" type="ORF">P168DRAFT_17835</name>
</gene>
<organism evidence="2 3">
    <name type="scientific">Aspergillus campestris (strain IBT 28561)</name>
    <dbReference type="NCBI Taxonomy" id="1392248"/>
    <lineage>
        <taxon>Eukaryota</taxon>
        <taxon>Fungi</taxon>
        <taxon>Dikarya</taxon>
        <taxon>Ascomycota</taxon>
        <taxon>Pezizomycotina</taxon>
        <taxon>Eurotiomycetes</taxon>
        <taxon>Eurotiomycetidae</taxon>
        <taxon>Eurotiales</taxon>
        <taxon>Aspergillaceae</taxon>
        <taxon>Aspergillus</taxon>
        <taxon>Aspergillus subgen. Circumdati</taxon>
    </lineage>
</organism>
<evidence type="ECO:0000256" key="1">
    <source>
        <dbReference type="SAM" id="Phobius"/>
    </source>
</evidence>
<evidence type="ECO:0008006" key="4">
    <source>
        <dbReference type="Google" id="ProtNLM"/>
    </source>
</evidence>
<dbReference type="AlphaFoldDB" id="A0A2I1DF68"/>
<keyword evidence="1" id="KW-0472">Membrane</keyword>
<sequence>MGEADRHVSTVHGRRSGGRGSITLALFIFFHLSLLSLSFPSLLSSIRCHLLSLLIDFFTSITIPISSFLDYTTSPNYLDLVVISPFFVCF</sequence>
<keyword evidence="3" id="KW-1185">Reference proteome</keyword>
<comment type="caution">
    <text evidence="2">The sequence shown here is derived from an EMBL/GenBank/DDBJ whole genome shotgun (WGS) entry which is preliminary data.</text>
</comment>
<dbReference type="VEuPathDB" id="FungiDB:P168DRAFT_17835"/>